<sequence length="146" mass="15842">MLHTLFFGPQSTSEPSSHSLSINPTSSPPLQLPSTPSSVSSTPPTVALTTTKSLICSLDRIAFAFSLIDQSIHPAQSLAHHQPPQNCIAHFILNPTAIYLSLLSSSNQHQHLPSHPVMYNRAPTPSHNEDNDNGLFNRSTINGEQQ</sequence>
<keyword evidence="3" id="KW-1185">Reference proteome</keyword>
<protein>
    <submittedName>
        <fullName evidence="2">Uncharacterized protein</fullName>
    </submittedName>
</protein>
<feature type="compositionally biased region" description="Low complexity" evidence="1">
    <location>
        <begin position="32"/>
        <end position="44"/>
    </location>
</feature>
<reference evidence="2 3" key="1">
    <citation type="submission" date="2019-05" db="EMBL/GenBank/DDBJ databases">
        <title>Emergence of the Ug99 lineage of the wheat stem rust pathogen through somatic hybridization.</title>
        <authorList>
            <person name="Li F."/>
            <person name="Upadhyaya N.M."/>
            <person name="Sperschneider J."/>
            <person name="Matny O."/>
            <person name="Nguyen-Phuc H."/>
            <person name="Mago R."/>
            <person name="Raley C."/>
            <person name="Miller M.E."/>
            <person name="Silverstein K.A.T."/>
            <person name="Henningsen E."/>
            <person name="Hirsch C.D."/>
            <person name="Visser B."/>
            <person name="Pretorius Z.A."/>
            <person name="Steffenson B.J."/>
            <person name="Schwessinger B."/>
            <person name="Dodds P.N."/>
            <person name="Figueroa M."/>
        </authorList>
    </citation>
    <scope>NUCLEOTIDE SEQUENCE [LARGE SCALE GENOMIC DNA]</scope>
    <source>
        <strain evidence="2">21-0</strain>
    </source>
</reference>
<feature type="compositionally biased region" description="Polar residues" evidence="1">
    <location>
        <begin position="9"/>
        <end position="23"/>
    </location>
</feature>
<evidence type="ECO:0000256" key="1">
    <source>
        <dbReference type="SAM" id="MobiDB-lite"/>
    </source>
</evidence>
<gene>
    <name evidence="2" type="ORF">PGT21_000043</name>
</gene>
<feature type="region of interest" description="Disordered" evidence="1">
    <location>
        <begin position="110"/>
        <end position="146"/>
    </location>
</feature>
<evidence type="ECO:0000313" key="3">
    <source>
        <dbReference type="Proteomes" id="UP000324748"/>
    </source>
</evidence>
<evidence type="ECO:0000313" key="2">
    <source>
        <dbReference type="EMBL" id="KAA1106764.1"/>
    </source>
</evidence>
<name>A0A5B0Q178_PUCGR</name>
<feature type="compositionally biased region" description="Polar residues" evidence="1">
    <location>
        <begin position="134"/>
        <end position="146"/>
    </location>
</feature>
<dbReference type="EMBL" id="VSWC01000038">
    <property type="protein sequence ID" value="KAA1106764.1"/>
    <property type="molecule type" value="Genomic_DNA"/>
</dbReference>
<feature type="region of interest" description="Disordered" evidence="1">
    <location>
        <begin position="1"/>
        <end position="44"/>
    </location>
</feature>
<dbReference type="AlphaFoldDB" id="A0A5B0Q178"/>
<organism evidence="2 3">
    <name type="scientific">Puccinia graminis f. sp. tritici</name>
    <dbReference type="NCBI Taxonomy" id="56615"/>
    <lineage>
        <taxon>Eukaryota</taxon>
        <taxon>Fungi</taxon>
        <taxon>Dikarya</taxon>
        <taxon>Basidiomycota</taxon>
        <taxon>Pucciniomycotina</taxon>
        <taxon>Pucciniomycetes</taxon>
        <taxon>Pucciniales</taxon>
        <taxon>Pucciniaceae</taxon>
        <taxon>Puccinia</taxon>
    </lineage>
</organism>
<comment type="caution">
    <text evidence="2">The sequence shown here is derived from an EMBL/GenBank/DDBJ whole genome shotgun (WGS) entry which is preliminary data.</text>
</comment>
<proteinExistence type="predicted"/>
<accession>A0A5B0Q178</accession>
<dbReference type="Proteomes" id="UP000324748">
    <property type="component" value="Unassembled WGS sequence"/>
</dbReference>